<dbReference type="FunFam" id="3.30.43.10:FF:000001">
    <property type="entry name" value="Xanthine dehydrogenase/oxidase"/>
    <property type="match status" value="1"/>
</dbReference>
<dbReference type="InterPro" id="IPR005107">
    <property type="entry name" value="CO_DH_flav_C"/>
</dbReference>
<dbReference type="SUPFAM" id="SSF55447">
    <property type="entry name" value="CO dehydrogenase flavoprotein C-terminal domain-like"/>
    <property type="match status" value="1"/>
</dbReference>
<feature type="binding site" evidence="15">
    <location>
        <position position="742"/>
    </location>
    <ligand>
        <name>Mo-molybdopterin</name>
        <dbReference type="ChEBI" id="CHEBI:71302"/>
    </ligand>
    <ligandPart>
        <name>Mo</name>
        <dbReference type="ChEBI" id="CHEBI:28685"/>
    </ligandPart>
</feature>
<dbReference type="InterPro" id="IPR036856">
    <property type="entry name" value="Ald_Oxase/Xan_DH_a/b_sf"/>
</dbReference>
<dbReference type="InterPro" id="IPR036884">
    <property type="entry name" value="2Fe-2S-bd_dom_sf"/>
</dbReference>
<dbReference type="InterPro" id="IPR046867">
    <property type="entry name" value="AldOxase/xan_DH_MoCoBD2"/>
</dbReference>
<dbReference type="Gene3D" id="1.10.150.120">
    <property type="entry name" value="[2Fe-2S]-binding domain"/>
    <property type="match status" value="1"/>
</dbReference>
<dbReference type="InterPro" id="IPR016169">
    <property type="entry name" value="FAD-bd_PCMH_sub2"/>
</dbReference>
<feature type="binding site" evidence="14">
    <location>
        <begin position="201"/>
        <end position="208"/>
    </location>
    <ligand>
        <name>FAD</name>
        <dbReference type="ChEBI" id="CHEBI:57692"/>
    </ligand>
</feature>
<dbReference type="PROSITE" id="PS51387">
    <property type="entry name" value="FAD_PCMH"/>
    <property type="match status" value="1"/>
</dbReference>
<evidence type="ECO:0000256" key="6">
    <source>
        <dbReference type="ARBA" id="ARBA00022714"/>
    </source>
</evidence>
<dbReference type="SMART" id="SM01092">
    <property type="entry name" value="CO_deh_flav_C"/>
    <property type="match status" value="1"/>
</dbReference>
<keyword evidence="6 15" id="KW-0001">2Fe-2S</keyword>
<keyword evidence="4 15" id="KW-0500">Molybdenum</keyword>
<sequence>MGDVKESDKLIFFVNGRKITEAKADPEVMLISYLRKTYIILLMPVWCPSALCMAWQSQQLKGLAAHPQDYIQYRNHPEPTLEQIYDTLGGNLCRCTGYRPIVDGCKSFCKEENCCQLQENIPNLPGMEPQNSNISTQLFNKEKFSPLDPSQELIFPPDLILMAKQHKPKTLIFHGERIKWITPHSLEELLALKVQYPDAPLLVGNTSIGLQMKMEGIIYPVILSVSRIEDLNVVKYTNDGISVGAACSLSVLRDTLNKAVLEHPEEKTKTFCALLQQLKTLAGRQIKNMASLGGHVIIKDSLSDLNPVLAAANSSLHVLSKAGAREIHCNEAYFESIEHASLLPEEVLISVLIPFSQKWEVVSAFRQAQRKVNAAPIVVTGMRVLFQENTDIIKDLNIFFGGIQKSTLCAKKTRMGVIGRHWDDEMLSEACRLILDEITLPPTAQGGMVEYRRTLTISFFLKFYLQVLQVLISWNIRDMEPSVSGAVSKENLSAKGSNIQRYQDVSADQSHQDTVGRPIMHQAAIKQVSGEAEYCDDMPAIDGELFMALVTSSRAHAKILSMDLTEAKNMPGVCDVITAKDIPETNDFYYFNWPEQLMADDKVLCVGYIICAVVADTQEHAKQAAKKVKVIYQDIEPTILTIEDAIRHKSFFETERKLHHGNIDKGFKTADHILEGEIYIGGQEHFYMETQSIRVVPSKEDKEMHIYAASQDPSYMQGLVASTLNIPSNRVNCHVKRIGGAFGGKITKTAFIAAITAVAARKTKQAIRCVLERDEDMLITAGRHPYLGKYKVGFTNDGRITAADVTYYSNAGCSVTESVFIMEASVLQINNAYNIPNLRCQGIVCKTNLPSNVSFRGFGFPQCALVTEVWIEEVAVKCNLPTHKVKEINMYRGNIVAPYKQEFDTTNLLKCWEECLESSEYHARRQSVAQFNQQNQWAKRGISIIPMKFPVSFTKSIENQAAALVHIYIDGSVLVSHGGTEMGQGIHTKIMQIASRELGIPITYIHISETSTSSVPNTIASAATVGTDVNGMAVKDACEKLRKRLKPIVSRNPSGTWESWIKEAFLQRISLSATGYFRGYETYMDWEKGEGHPYQYCVFGTACSEVEVDCLSGDYTNIRTDIVMDIGSSINPAVDLGQIEGAFVQGIGLFTMEELKYSPEGVLYTRGPGQYKIPSVCDIPKQFHVSVLPSSHNPHAIYSSKGVGEPGIFLGSSVYFAIKDAMLSARRDRGLSDIFTLNSPATPEKIRMGCGDSFTDMIPKDNPELFIPWAINV</sequence>
<evidence type="ECO:0000256" key="2">
    <source>
        <dbReference type="ARBA" id="ARBA00006849"/>
    </source>
</evidence>
<dbReference type="SUPFAM" id="SSF56003">
    <property type="entry name" value="Molybdenum cofactor-binding domain"/>
    <property type="match status" value="1"/>
</dbReference>
<dbReference type="InterPro" id="IPR037165">
    <property type="entry name" value="AldOxase/xan_DH_Mopterin-bd_sf"/>
</dbReference>
<feature type="binding site" evidence="14">
    <location>
        <position position="348"/>
    </location>
    <ligand>
        <name>FAD</name>
        <dbReference type="ChEBI" id="CHEBI:57692"/>
    </ligand>
</feature>
<dbReference type="PROSITE" id="PS00559">
    <property type="entry name" value="MOLYBDOPTERIN_EUK"/>
    <property type="match status" value="1"/>
</dbReference>
<dbReference type="InterPro" id="IPR002888">
    <property type="entry name" value="2Fe-2S-bd"/>
</dbReference>
<evidence type="ECO:0000256" key="3">
    <source>
        <dbReference type="ARBA" id="ARBA00011738"/>
    </source>
</evidence>
<dbReference type="SMART" id="SM01008">
    <property type="entry name" value="Ald_Xan_dh_C"/>
    <property type="match status" value="1"/>
</dbReference>
<evidence type="ECO:0000256" key="14">
    <source>
        <dbReference type="PIRSR" id="PIRSR000127-2"/>
    </source>
</evidence>
<comment type="subunit">
    <text evidence="3">Homodimer.</text>
</comment>
<dbReference type="Proteomes" id="UP000694892">
    <property type="component" value="Chromosome 9_10S"/>
</dbReference>
<dbReference type="EMBL" id="CM004483">
    <property type="protein sequence ID" value="OCT61315.1"/>
    <property type="molecule type" value="Genomic_DNA"/>
</dbReference>
<dbReference type="InterPro" id="IPR008274">
    <property type="entry name" value="AldOxase/xan_DH_MoCoBD1"/>
</dbReference>
<dbReference type="Pfam" id="PF00941">
    <property type="entry name" value="FAD_binding_5"/>
    <property type="match status" value="1"/>
</dbReference>
<dbReference type="FunFam" id="3.30.390.50:FF:000001">
    <property type="entry name" value="Xanthine dehydrogenase oxidase"/>
    <property type="match status" value="1"/>
</dbReference>
<feature type="binding site" evidence="14">
    <location>
        <position position="858"/>
    </location>
    <ligand>
        <name>substrate</name>
    </ligand>
</feature>
<feature type="binding site" evidence="15">
    <location>
        <position position="93"/>
    </location>
    <ligand>
        <name>[2Fe-2S] cluster</name>
        <dbReference type="ChEBI" id="CHEBI:190135"/>
        <label>2</label>
    </ligand>
</feature>
<evidence type="ECO:0000313" key="17">
    <source>
        <dbReference type="EMBL" id="OCT61315.1"/>
    </source>
</evidence>
<accession>A0A974BUZ0</accession>
<evidence type="ECO:0000256" key="1">
    <source>
        <dbReference type="ARBA" id="ARBA00001974"/>
    </source>
</evidence>
<evidence type="ECO:0000256" key="4">
    <source>
        <dbReference type="ARBA" id="ARBA00022505"/>
    </source>
</evidence>
<keyword evidence="10 15" id="KW-0408">Iron</keyword>
<evidence type="ECO:0000256" key="13">
    <source>
        <dbReference type="PIRSR" id="PIRSR000127-1"/>
    </source>
</evidence>
<feature type="binding site" evidence="14">
    <location>
        <position position="954"/>
    </location>
    <ligand>
        <name>substrate</name>
    </ligand>
</feature>
<feature type="binding site" evidence="15">
    <location>
        <position position="1023"/>
    </location>
    <ligand>
        <name>Mo-molybdopterin</name>
        <dbReference type="ChEBI" id="CHEBI:71302"/>
    </ligand>
    <ligandPart>
        <name>Mo</name>
        <dbReference type="ChEBI" id="CHEBI:28685"/>
    </ligandPart>
</feature>
<dbReference type="PANTHER" id="PTHR45444:SF3">
    <property type="entry name" value="XANTHINE DEHYDROGENASE"/>
    <property type="match status" value="1"/>
</dbReference>
<dbReference type="InterPro" id="IPR036318">
    <property type="entry name" value="FAD-bd_PCMH-like_sf"/>
</dbReference>
<evidence type="ECO:0000259" key="16">
    <source>
        <dbReference type="PROSITE" id="PS51387"/>
    </source>
</evidence>
<evidence type="ECO:0000256" key="10">
    <source>
        <dbReference type="ARBA" id="ARBA00023004"/>
    </source>
</evidence>
<keyword evidence="11 15" id="KW-0411">Iron-sulfur</keyword>
<dbReference type="Pfam" id="PF20256">
    <property type="entry name" value="MoCoBD_2"/>
    <property type="match status" value="1"/>
</dbReference>
<keyword evidence="5" id="KW-0285">Flavoprotein</keyword>
<dbReference type="AlphaFoldDB" id="A0A974BUZ0"/>
<dbReference type="GO" id="GO:0043546">
    <property type="term" value="F:molybdopterin cofactor binding"/>
    <property type="evidence" value="ECO:0007669"/>
    <property type="project" value="InterPro"/>
</dbReference>
<dbReference type="FunFam" id="3.30.465.10:FF:000004">
    <property type="entry name" value="Xanthine dehydrogenase/oxidase"/>
    <property type="match status" value="1"/>
</dbReference>
<dbReference type="InterPro" id="IPR016167">
    <property type="entry name" value="FAD-bd_PCMH_sub1"/>
</dbReference>
<dbReference type="Gene3D" id="3.30.365.10">
    <property type="entry name" value="Aldehyde oxidase/xanthine dehydrogenase, molybdopterin binding domain"/>
    <property type="match status" value="4"/>
</dbReference>
<keyword evidence="8 14" id="KW-0274">FAD</keyword>
<dbReference type="PANTHER" id="PTHR45444">
    <property type="entry name" value="XANTHINE DEHYDROGENASE"/>
    <property type="match status" value="1"/>
</dbReference>
<feature type="domain" description="FAD-binding PCMH-type" evidence="16">
    <location>
        <begin position="173"/>
        <end position="358"/>
    </location>
</feature>
<dbReference type="PIRSF" id="PIRSF000127">
    <property type="entry name" value="Xanthine_DH"/>
    <property type="match status" value="1"/>
</dbReference>
<evidence type="ECO:0000256" key="5">
    <source>
        <dbReference type="ARBA" id="ARBA00022630"/>
    </source>
</evidence>
<evidence type="ECO:0000256" key="12">
    <source>
        <dbReference type="ARBA" id="ARBA00034078"/>
    </source>
</evidence>
<dbReference type="Pfam" id="PF01315">
    <property type="entry name" value="Ald_Xan_dh_C"/>
    <property type="match status" value="1"/>
</dbReference>
<comment type="cofactor">
    <cofactor evidence="15">
        <name>Mo-molybdopterin</name>
        <dbReference type="ChEBI" id="CHEBI:71302"/>
    </cofactor>
    <text evidence="15">Binds 1 Mo-molybdopterin (Mo-MPT) cofactor per subunit.</text>
</comment>
<gene>
    <name evidence="17" type="ORF">XELAEV_18047342mg</name>
</gene>
<proteinExistence type="inferred from homology"/>
<evidence type="ECO:0000256" key="11">
    <source>
        <dbReference type="ARBA" id="ARBA00023014"/>
    </source>
</evidence>
<dbReference type="FunFam" id="3.30.365.10:FF:000004">
    <property type="entry name" value="Xanthine dehydrogenase oxidase"/>
    <property type="match status" value="1"/>
</dbReference>
<feature type="active site" description="Proton acceptor" evidence="13">
    <location>
        <position position="1205"/>
    </location>
</feature>
<comment type="cofactor">
    <cofactor evidence="12">
        <name>[2Fe-2S] cluster</name>
        <dbReference type="ChEBI" id="CHEBI:190135"/>
    </cofactor>
</comment>
<feature type="binding site" evidence="14">
    <location>
        <position position="366"/>
    </location>
    <ligand>
        <name>FAD</name>
        <dbReference type="ChEBI" id="CHEBI:57692"/>
    </ligand>
</feature>
<dbReference type="InterPro" id="IPR036683">
    <property type="entry name" value="CO_DH_flav_C_dom_sf"/>
</dbReference>
<dbReference type="GO" id="GO:0016491">
    <property type="term" value="F:oxidoreductase activity"/>
    <property type="evidence" value="ECO:0007669"/>
    <property type="project" value="UniProtKB-KW"/>
</dbReference>
<name>A0A974BUZ0_XENLA</name>
<protein>
    <recommendedName>
        <fullName evidence="16">FAD-binding PCMH-type domain-containing protein</fullName>
    </recommendedName>
</protein>
<evidence type="ECO:0000256" key="15">
    <source>
        <dbReference type="PIRSR" id="PIRSR000127-3"/>
    </source>
</evidence>
<dbReference type="SUPFAM" id="SSF54665">
    <property type="entry name" value="CO dehydrogenase molybdoprotein N-domain-like"/>
    <property type="match status" value="1"/>
</dbReference>
<dbReference type="InterPro" id="IPR000674">
    <property type="entry name" value="Ald_Oxase/Xan_DH_a/b"/>
</dbReference>
<comment type="cofactor">
    <cofactor evidence="15">
        <name>[2Fe-2S] cluster</name>
        <dbReference type="ChEBI" id="CHEBI:190135"/>
    </cofactor>
    <text evidence="15">Binds 2 [2Fe-2S] clusters.</text>
</comment>
<dbReference type="SUPFAM" id="SSF47741">
    <property type="entry name" value="CO dehydrogenase ISP C-domain like"/>
    <property type="match status" value="1"/>
</dbReference>
<dbReference type="SUPFAM" id="SSF56176">
    <property type="entry name" value="FAD-binding/transporter-associated domain-like"/>
    <property type="match status" value="1"/>
</dbReference>
<dbReference type="GO" id="GO:0051537">
    <property type="term" value="F:2 iron, 2 sulfur cluster binding"/>
    <property type="evidence" value="ECO:0007669"/>
    <property type="project" value="UniProtKB-KW"/>
</dbReference>
<evidence type="ECO:0000256" key="8">
    <source>
        <dbReference type="ARBA" id="ARBA00022827"/>
    </source>
</evidence>
<organism evidence="17 18">
    <name type="scientific">Xenopus laevis</name>
    <name type="common">African clawed frog</name>
    <dbReference type="NCBI Taxonomy" id="8355"/>
    <lineage>
        <taxon>Eukaryota</taxon>
        <taxon>Metazoa</taxon>
        <taxon>Chordata</taxon>
        <taxon>Craniata</taxon>
        <taxon>Vertebrata</taxon>
        <taxon>Euteleostomi</taxon>
        <taxon>Amphibia</taxon>
        <taxon>Batrachia</taxon>
        <taxon>Anura</taxon>
        <taxon>Pipoidea</taxon>
        <taxon>Pipidae</taxon>
        <taxon>Xenopodinae</taxon>
        <taxon>Xenopus</taxon>
        <taxon>Xenopus</taxon>
    </lineage>
</organism>
<feature type="binding site" evidence="15">
    <location>
        <position position="711"/>
    </location>
    <ligand>
        <name>Mo-molybdopterin</name>
        <dbReference type="ChEBI" id="CHEBI:71302"/>
    </ligand>
    <ligandPart>
        <name>Mo</name>
        <dbReference type="ChEBI" id="CHEBI:28685"/>
    </ligandPart>
</feature>
<dbReference type="Gene3D" id="3.30.465.10">
    <property type="match status" value="1"/>
</dbReference>
<evidence type="ECO:0000313" key="18">
    <source>
        <dbReference type="Proteomes" id="UP000694892"/>
    </source>
</evidence>
<dbReference type="InterPro" id="IPR016166">
    <property type="entry name" value="FAD-bd_PCMH"/>
</dbReference>
<dbReference type="FunFam" id="3.30.365.10:FF:000003">
    <property type="entry name" value="Aldehyde oxidase 1"/>
    <property type="match status" value="1"/>
</dbReference>
<dbReference type="Gene3D" id="3.30.43.10">
    <property type="entry name" value="Uridine Diphospho-n-acetylenolpyruvylglucosamine Reductase, domain 2"/>
    <property type="match status" value="1"/>
</dbReference>
<feature type="binding site" evidence="15">
    <location>
        <position position="856"/>
    </location>
    <ligand>
        <name>Mo-molybdopterin</name>
        <dbReference type="ChEBI" id="CHEBI:71302"/>
    </ligand>
    <ligandPart>
        <name>Mo</name>
        <dbReference type="ChEBI" id="CHEBI:28685"/>
    </ligandPart>
</feature>
<dbReference type="OMA" id="ESVFIME"/>
<feature type="binding site" evidence="15">
    <location>
        <position position="95"/>
    </location>
    <ligand>
        <name>[2Fe-2S] cluster</name>
        <dbReference type="ChEBI" id="CHEBI:190135"/>
        <label>2</label>
    </ligand>
</feature>
<evidence type="ECO:0000256" key="7">
    <source>
        <dbReference type="ARBA" id="ARBA00022723"/>
    </source>
</evidence>
<dbReference type="InterPro" id="IPR022407">
    <property type="entry name" value="OxRdtase_Mopterin_BS"/>
</dbReference>
<dbReference type="Gene3D" id="3.30.390.50">
    <property type="entry name" value="CO dehydrogenase flavoprotein, C-terminal domain"/>
    <property type="match status" value="1"/>
</dbReference>
<dbReference type="GO" id="GO:0005506">
    <property type="term" value="F:iron ion binding"/>
    <property type="evidence" value="ECO:0007669"/>
    <property type="project" value="InterPro"/>
</dbReference>
<dbReference type="InterPro" id="IPR002346">
    <property type="entry name" value="Mopterin_DH_FAD-bd"/>
</dbReference>
<reference evidence="18" key="1">
    <citation type="journal article" date="2016" name="Nature">
        <title>Genome evolution in the allotetraploid frog Xenopus laevis.</title>
        <authorList>
            <person name="Session A.M."/>
            <person name="Uno Y."/>
            <person name="Kwon T."/>
            <person name="Chapman J.A."/>
            <person name="Toyoda A."/>
            <person name="Takahashi S."/>
            <person name="Fukui A."/>
            <person name="Hikosaka A."/>
            <person name="Suzuki A."/>
            <person name="Kondo M."/>
            <person name="van Heeringen S.J."/>
            <person name="Quigley I."/>
            <person name="Heinz S."/>
            <person name="Ogino H."/>
            <person name="Ochi H."/>
            <person name="Hellsten U."/>
            <person name="Lyons J.B."/>
            <person name="Simakov O."/>
            <person name="Putnam N."/>
            <person name="Stites J."/>
            <person name="Kuroki Y."/>
            <person name="Tanaka T."/>
            <person name="Michiue T."/>
            <person name="Watanabe M."/>
            <person name="Bogdanovic O."/>
            <person name="Lister R."/>
            <person name="Georgiou G."/>
            <person name="Paranjpe S.S."/>
            <person name="van Kruijsbergen I."/>
            <person name="Shu S."/>
            <person name="Carlson J."/>
            <person name="Kinoshita T."/>
            <person name="Ohta Y."/>
            <person name="Mawaribuchi S."/>
            <person name="Jenkins J."/>
            <person name="Grimwood J."/>
            <person name="Schmutz J."/>
            <person name="Mitros T."/>
            <person name="Mozaffari S.V."/>
            <person name="Suzuki Y."/>
            <person name="Haramoto Y."/>
            <person name="Yamamoto T.S."/>
            <person name="Takagi C."/>
            <person name="Heald R."/>
            <person name="Miller K."/>
            <person name="Haudenschild C."/>
            <person name="Kitzman J."/>
            <person name="Nakayama T."/>
            <person name="Izutsu Y."/>
            <person name="Robert J."/>
            <person name="Fortriede J."/>
            <person name="Burns K."/>
            <person name="Lotay V."/>
            <person name="Karimi K."/>
            <person name="Yasuoka Y."/>
            <person name="Dichmann D.S."/>
            <person name="Flajnik M.F."/>
            <person name="Houston D.W."/>
            <person name="Shendure J."/>
            <person name="DuPasquier L."/>
            <person name="Vize P.D."/>
            <person name="Zorn A.M."/>
            <person name="Ito M."/>
            <person name="Marcotte E.M."/>
            <person name="Wallingford J.B."/>
            <person name="Ito Y."/>
            <person name="Asashima M."/>
            <person name="Ueno N."/>
            <person name="Matsuda Y."/>
            <person name="Veenstra G.J."/>
            <person name="Fujiyama A."/>
            <person name="Harland R.M."/>
            <person name="Taira M."/>
            <person name="Rokhsar D.S."/>
        </authorList>
    </citation>
    <scope>NUCLEOTIDE SEQUENCE [LARGE SCALE GENOMIC DNA]</scope>
    <source>
        <strain evidence="18">J</strain>
    </source>
</reference>
<dbReference type="Pfam" id="PF02738">
    <property type="entry name" value="MoCoBD_1"/>
    <property type="match status" value="1"/>
</dbReference>
<dbReference type="Gene3D" id="3.90.1170.50">
    <property type="entry name" value="Aldehyde oxidase/xanthine dehydrogenase, a/b hammerhead"/>
    <property type="match status" value="1"/>
</dbReference>
<dbReference type="InterPro" id="IPR016208">
    <property type="entry name" value="Ald_Oxase/xanthine_DH-like"/>
</dbReference>
<comment type="cofactor">
    <cofactor evidence="1 14">
        <name>FAD</name>
        <dbReference type="ChEBI" id="CHEBI:57692"/>
    </cofactor>
</comment>
<comment type="similarity">
    <text evidence="2">Belongs to the xanthine dehydrogenase family.</text>
</comment>
<evidence type="ECO:0000256" key="9">
    <source>
        <dbReference type="ARBA" id="ARBA00023002"/>
    </source>
</evidence>
<dbReference type="Pfam" id="PF01799">
    <property type="entry name" value="Fer2_2"/>
    <property type="match status" value="1"/>
</dbReference>
<feature type="binding site" evidence="14">
    <location>
        <position position="304"/>
    </location>
    <ligand>
        <name>FAD</name>
        <dbReference type="ChEBI" id="CHEBI:57692"/>
    </ligand>
</feature>
<dbReference type="GO" id="GO:0071949">
    <property type="term" value="F:FAD binding"/>
    <property type="evidence" value="ECO:0007669"/>
    <property type="project" value="InterPro"/>
</dbReference>
<keyword evidence="9" id="KW-0560">Oxidoreductase</keyword>
<keyword evidence="7 15" id="KW-0479">Metal-binding</keyword>
<dbReference type="FunFam" id="3.90.1170.50:FF:000001">
    <property type="entry name" value="Aldehyde oxidase 1"/>
    <property type="match status" value="1"/>
</dbReference>
<dbReference type="Pfam" id="PF03450">
    <property type="entry name" value="CO_deh_flav_C"/>
    <property type="match status" value="1"/>
</dbReference>